<comment type="similarity">
    <text evidence="1">Belongs to the small Tim family.</text>
</comment>
<dbReference type="Proteomes" id="UP000677054">
    <property type="component" value="Unassembled WGS sequence"/>
</dbReference>
<keyword evidence="1" id="KW-0813">Transport</keyword>
<feature type="domain" description="Tim10-like" evidence="2">
    <location>
        <begin position="56"/>
        <end position="105"/>
    </location>
</feature>
<dbReference type="Pfam" id="PF02953">
    <property type="entry name" value="zf-Tim10_DDP"/>
    <property type="match status" value="1"/>
</dbReference>
<protein>
    <recommendedName>
        <fullName evidence="1">Mitochondrial import inner membrane translocase subunit</fullName>
    </recommendedName>
</protein>
<dbReference type="Gene3D" id="1.10.287.810">
    <property type="entry name" value="Mitochondrial import inner membrane translocase subunit tim13 like domains"/>
    <property type="match status" value="1"/>
</dbReference>
<keyword evidence="4" id="KW-1185">Reference proteome</keyword>
<keyword evidence="1" id="KW-1015">Disulfide bond</keyword>
<comment type="subunit">
    <text evidence="1">Heterohexamer.</text>
</comment>
<proteinExistence type="inferred from homology"/>
<dbReference type="OrthoDB" id="344165at2759"/>
<keyword evidence="1" id="KW-0999">Mitochondrion inner membrane</keyword>
<keyword evidence="1" id="KW-0653">Protein transport</keyword>
<dbReference type="EMBL" id="LR902158">
    <property type="protein sequence ID" value="CAD7250070.1"/>
    <property type="molecule type" value="Genomic_DNA"/>
</dbReference>
<evidence type="ECO:0000256" key="1">
    <source>
        <dbReference type="RuleBase" id="RU367043"/>
    </source>
</evidence>
<keyword evidence="1" id="KW-0472">Membrane</keyword>
<sequence>MSLDESSIPAKEQVDRELQQFLLVQQQRAQFHAQVQLLRLLLIWGLARGYTYVFFQVMKLHEMCWDLCTEGKMSSKTDAKTETCFSNCADRFIDVNLTITQRFAQLLQKSSGGF</sequence>
<reference evidence="3" key="1">
    <citation type="submission" date="2020-11" db="EMBL/GenBank/DDBJ databases">
        <authorList>
            <person name="Tran Van P."/>
        </authorList>
    </citation>
    <scope>NUCLEOTIDE SEQUENCE</scope>
</reference>
<evidence type="ECO:0000259" key="2">
    <source>
        <dbReference type="Pfam" id="PF02953"/>
    </source>
</evidence>
<organism evidence="3">
    <name type="scientific">Darwinula stevensoni</name>
    <dbReference type="NCBI Taxonomy" id="69355"/>
    <lineage>
        <taxon>Eukaryota</taxon>
        <taxon>Metazoa</taxon>
        <taxon>Ecdysozoa</taxon>
        <taxon>Arthropoda</taxon>
        <taxon>Crustacea</taxon>
        <taxon>Oligostraca</taxon>
        <taxon>Ostracoda</taxon>
        <taxon>Podocopa</taxon>
        <taxon>Podocopida</taxon>
        <taxon>Darwinulocopina</taxon>
        <taxon>Darwinuloidea</taxon>
        <taxon>Darwinulidae</taxon>
        <taxon>Darwinula</taxon>
    </lineage>
</organism>
<comment type="domain">
    <text evidence="1">The twin CX3C motif contains 4 conserved Cys residues that form 2 disulfide bonds in the mitochondrial intermembrane space.</text>
</comment>
<dbReference type="InterPro" id="IPR035427">
    <property type="entry name" value="Tim10-like_dom_sf"/>
</dbReference>
<accession>A0A7R9A9M7</accession>
<evidence type="ECO:0000313" key="4">
    <source>
        <dbReference type="Proteomes" id="UP000677054"/>
    </source>
</evidence>
<dbReference type="AlphaFoldDB" id="A0A7R9A9M7"/>
<name>A0A7R9A9M7_9CRUS</name>
<keyword evidence="1" id="KW-0143">Chaperone</keyword>
<gene>
    <name evidence="3" type="ORF">DSTB1V02_LOCUS9854</name>
</gene>
<evidence type="ECO:0000313" key="3">
    <source>
        <dbReference type="EMBL" id="CAD7250070.1"/>
    </source>
</evidence>
<keyword evidence="1" id="KW-0811">Translocation</keyword>
<dbReference type="SUPFAM" id="SSF144122">
    <property type="entry name" value="Tim10-like"/>
    <property type="match status" value="1"/>
</dbReference>
<dbReference type="InterPro" id="IPR004217">
    <property type="entry name" value="Tim10-like"/>
</dbReference>
<comment type="function">
    <text evidence="1">Mitochondrial intermembrane chaperone that participates in the import and insertion of some multi-pass transmembrane proteins into the mitochondrial inner membrane. Also required for the transfer of beta-barrel precursors from the TOM complex to the sorting and assembly machinery (SAM complex) of the outer membrane. Acts as a chaperone-like protein that protects the hydrophobic precursors from aggregation and guide them through the mitochondrial intermembrane space.</text>
</comment>
<dbReference type="GO" id="GO:0005743">
    <property type="term" value="C:mitochondrial inner membrane"/>
    <property type="evidence" value="ECO:0007669"/>
    <property type="project" value="UniProtKB-SubCell"/>
</dbReference>
<dbReference type="GO" id="GO:0015031">
    <property type="term" value="P:protein transport"/>
    <property type="evidence" value="ECO:0007669"/>
    <property type="project" value="UniProtKB-KW"/>
</dbReference>
<dbReference type="EMBL" id="CAJPEV010002641">
    <property type="protein sequence ID" value="CAG0897591.1"/>
    <property type="molecule type" value="Genomic_DNA"/>
</dbReference>
<comment type="subcellular location">
    <subcellularLocation>
        <location evidence="1">Mitochondrion inner membrane</location>
        <topology evidence="1">Peripheral membrane protein</topology>
        <orientation evidence="1">Intermembrane side</orientation>
    </subcellularLocation>
</comment>
<keyword evidence="1" id="KW-0496">Mitochondrion</keyword>